<evidence type="ECO:0008006" key="5">
    <source>
        <dbReference type="Google" id="ProtNLM"/>
    </source>
</evidence>
<reference evidence="3" key="1">
    <citation type="submission" date="2023-03" db="EMBL/GenBank/DDBJ databases">
        <title>Massive genome expansion in bonnet fungi (Mycena s.s.) driven by repeated elements and novel gene families across ecological guilds.</title>
        <authorList>
            <consortium name="Lawrence Berkeley National Laboratory"/>
            <person name="Harder C.B."/>
            <person name="Miyauchi S."/>
            <person name="Viragh M."/>
            <person name="Kuo A."/>
            <person name="Thoen E."/>
            <person name="Andreopoulos B."/>
            <person name="Lu D."/>
            <person name="Skrede I."/>
            <person name="Drula E."/>
            <person name="Henrissat B."/>
            <person name="Morin E."/>
            <person name="Kohler A."/>
            <person name="Barry K."/>
            <person name="LaButti K."/>
            <person name="Morin E."/>
            <person name="Salamov A."/>
            <person name="Lipzen A."/>
            <person name="Mereny Z."/>
            <person name="Hegedus B."/>
            <person name="Baldrian P."/>
            <person name="Stursova M."/>
            <person name="Weitz H."/>
            <person name="Taylor A."/>
            <person name="Grigoriev I.V."/>
            <person name="Nagy L.G."/>
            <person name="Martin F."/>
            <person name="Kauserud H."/>
        </authorList>
    </citation>
    <scope>NUCLEOTIDE SEQUENCE</scope>
    <source>
        <strain evidence="3">CBHHK188m</strain>
    </source>
</reference>
<feature type="transmembrane region" description="Helical" evidence="2">
    <location>
        <begin position="85"/>
        <end position="105"/>
    </location>
</feature>
<gene>
    <name evidence="3" type="ORF">DFH07DRAFT_974023</name>
</gene>
<feature type="region of interest" description="Disordered" evidence="1">
    <location>
        <begin position="282"/>
        <end position="310"/>
    </location>
</feature>
<keyword evidence="2" id="KW-0812">Transmembrane</keyword>
<feature type="transmembrane region" description="Helical" evidence="2">
    <location>
        <begin position="28"/>
        <end position="50"/>
    </location>
</feature>
<keyword evidence="2" id="KW-1133">Transmembrane helix</keyword>
<protein>
    <recommendedName>
        <fullName evidence="5">TLC domain-containing protein</fullName>
    </recommendedName>
</protein>
<feature type="transmembrane region" description="Helical" evidence="2">
    <location>
        <begin position="145"/>
        <end position="166"/>
    </location>
</feature>
<organism evidence="3 4">
    <name type="scientific">Mycena maculata</name>
    <dbReference type="NCBI Taxonomy" id="230809"/>
    <lineage>
        <taxon>Eukaryota</taxon>
        <taxon>Fungi</taxon>
        <taxon>Dikarya</taxon>
        <taxon>Basidiomycota</taxon>
        <taxon>Agaricomycotina</taxon>
        <taxon>Agaricomycetes</taxon>
        <taxon>Agaricomycetidae</taxon>
        <taxon>Agaricales</taxon>
        <taxon>Marasmiineae</taxon>
        <taxon>Mycenaceae</taxon>
        <taxon>Mycena</taxon>
    </lineage>
</organism>
<dbReference type="EMBL" id="JARJLG010000338">
    <property type="protein sequence ID" value="KAJ7716008.1"/>
    <property type="molecule type" value="Genomic_DNA"/>
</dbReference>
<dbReference type="Proteomes" id="UP001215280">
    <property type="component" value="Unassembled WGS sequence"/>
</dbReference>
<feature type="transmembrane region" description="Helical" evidence="2">
    <location>
        <begin position="211"/>
        <end position="236"/>
    </location>
</feature>
<evidence type="ECO:0000313" key="3">
    <source>
        <dbReference type="EMBL" id="KAJ7716008.1"/>
    </source>
</evidence>
<feature type="transmembrane region" description="Helical" evidence="2">
    <location>
        <begin position="248"/>
        <end position="272"/>
    </location>
</feature>
<accession>A0AAD7H9Z9</accession>
<feature type="compositionally biased region" description="Basic and acidic residues" evidence="1">
    <location>
        <begin position="282"/>
        <end position="296"/>
    </location>
</feature>
<keyword evidence="2" id="KW-0472">Membrane</keyword>
<evidence type="ECO:0000256" key="1">
    <source>
        <dbReference type="SAM" id="MobiDB-lite"/>
    </source>
</evidence>
<evidence type="ECO:0000313" key="4">
    <source>
        <dbReference type="Proteomes" id="UP001215280"/>
    </source>
</evidence>
<feature type="transmembrane region" description="Helical" evidence="2">
    <location>
        <begin position="117"/>
        <end position="138"/>
    </location>
</feature>
<feature type="transmembrane region" description="Helical" evidence="2">
    <location>
        <begin position="172"/>
        <end position="199"/>
    </location>
</feature>
<name>A0AAD7H9Z9_9AGAR</name>
<keyword evidence="4" id="KW-1185">Reference proteome</keyword>
<dbReference type="AlphaFoldDB" id="A0AAD7H9Z9"/>
<comment type="caution">
    <text evidence="3">The sequence shown here is derived from an EMBL/GenBank/DDBJ whole genome shotgun (WGS) entry which is preliminary data.</text>
</comment>
<sequence>MLPHVKSSIADNHIRKFPLTSISALSPYSGLIISVVLLRVVLFLIKFYILELFLLRKIYRTKYAELDAVNWRSFVNHHIAGGTKLTILVLAVYPFGAVVFGKAGFHTPFVHGSTVTMGDILVVSAQMLAGMFLFELIYRTKISPISVVHHMASILVAQAAITISVSENKDSSVEFLLCTVWGAFDIICEMLPHITIIAYRVYPDSHQFLATIFRAACFTTFSGTIAETMVTMYFFGQLWSRWTLPFKILTPILHLAFSAAQFHGTRIFFGLWRKQERILRDQRDTEKEMGEEDSSRDGIFTRISTRENPV</sequence>
<evidence type="ECO:0000256" key="2">
    <source>
        <dbReference type="SAM" id="Phobius"/>
    </source>
</evidence>
<proteinExistence type="predicted"/>